<protein>
    <submittedName>
        <fullName evidence="1">Uncharacterized protein</fullName>
    </submittedName>
</protein>
<accession>A0AAV4WQU7</accession>
<dbReference type="Proteomes" id="UP001054945">
    <property type="component" value="Unassembled WGS sequence"/>
</dbReference>
<reference evidence="1 2" key="1">
    <citation type="submission" date="2021-06" db="EMBL/GenBank/DDBJ databases">
        <title>Caerostris extrusa draft genome.</title>
        <authorList>
            <person name="Kono N."/>
            <person name="Arakawa K."/>
        </authorList>
    </citation>
    <scope>NUCLEOTIDE SEQUENCE [LARGE SCALE GENOMIC DNA]</scope>
</reference>
<organism evidence="1 2">
    <name type="scientific">Caerostris extrusa</name>
    <name type="common">Bark spider</name>
    <name type="synonym">Caerostris bankana</name>
    <dbReference type="NCBI Taxonomy" id="172846"/>
    <lineage>
        <taxon>Eukaryota</taxon>
        <taxon>Metazoa</taxon>
        <taxon>Ecdysozoa</taxon>
        <taxon>Arthropoda</taxon>
        <taxon>Chelicerata</taxon>
        <taxon>Arachnida</taxon>
        <taxon>Araneae</taxon>
        <taxon>Araneomorphae</taxon>
        <taxon>Entelegynae</taxon>
        <taxon>Araneoidea</taxon>
        <taxon>Araneidae</taxon>
        <taxon>Caerostris</taxon>
    </lineage>
</organism>
<proteinExistence type="predicted"/>
<evidence type="ECO:0000313" key="2">
    <source>
        <dbReference type="Proteomes" id="UP001054945"/>
    </source>
</evidence>
<gene>
    <name evidence="1" type="ORF">CEXT_810401</name>
</gene>
<dbReference type="EMBL" id="BPLR01016639">
    <property type="protein sequence ID" value="GIY85300.1"/>
    <property type="molecule type" value="Genomic_DNA"/>
</dbReference>
<sequence length="98" mass="11403">MIHFRRVTSAKFAHLAAHPGSVPSFVKNRFFIQLVEEASYYFSTGIGRNEAKVMGGGHRDLRPRVIGVRNFTTLLLQDVYLSFPFRQPFLWYRKKTLL</sequence>
<name>A0AAV4WQU7_CAEEX</name>
<dbReference type="AlphaFoldDB" id="A0AAV4WQU7"/>
<comment type="caution">
    <text evidence="1">The sequence shown here is derived from an EMBL/GenBank/DDBJ whole genome shotgun (WGS) entry which is preliminary data.</text>
</comment>
<keyword evidence="2" id="KW-1185">Reference proteome</keyword>
<evidence type="ECO:0000313" key="1">
    <source>
        <dbReference type="EMBL" id="GIY85300.1"/>
    </source>
</evidence>